<reference evidence="2" key="1">
    <citation type="journal article" date="2006" name="PLoS Biol.">
        <title>Macronuclear genome sequence of the ciliate Tetrahymena thermophila, a model eukaryote.</title>
        <authorList>
            <person name="Eisen J.A."/>
            <person name="Coyne R.S."/>
            <person name="Wu M."/>
            <person name="Wu D."/>
            <person name="Thiagarajan M."/>
            <person name="Wortman J.R."/>
            <person name="Badger J.H."/>
            <person name="Ren Q."/>
            <person name="Amedeo P."/>
            <person name="Jones K.M."/>
            <person name="Tallon L.J."/>
            <person name="Delcher A.L."/>
            <person name="Salzberg S.L."/>
            <person name="Silva J.C."/>
            <person name="Haas B.J."/>
            <person name="Majoros W.H."/>
            <person name="Farzad M."/>
            <person name="Carlton J.M."/>
            <person name="Smith R.K. Jr."/>
            <person name="Garg J."/>
            <person name="Pearlman R.E."/>
            <person name="Karrer K.M."/>
            <person name="Sun L."/>
            <person name="Manning G."/>
            <person name="Elde N.C."/>
            <person name="Turkewitz A.P."/>
            <person name="Asai D.J."/>
            <person name="Wilkes D.E."/>
            <person name="Wang Y."/>
            <person name="Cai H."/>
            <person name="Collins K."/>
            <person name="Stewart B.A."/>
            <person name="Lee S.R."/>
            <person name="Wilamowska K."/>
            <person name="Weinberg Z."/>
            <person name="Ruzzo W.L."/>
            <person name="Wloga D."/>
            <person name="Gaertig J."/>
            <person name="Frankel J."/>
            <person name="Tsao C.-C."/>
            <person name="Gorovsky M.A."/>
            <person name="Keeling P.J."/>
            <person name="Waller R.F."/>
            <person name="Patron N.J."/>
            <person name="Cherry J.M."/>
            <person name="Stover N.A."/>
            <person name="Krieger C.J."/>
            <person name="del Toro C."/>
            <person name="Ryder H.F."/>
            <person name="Williamson S.C."/>
            <person name="Barbeau R.A."/>
            <person name="Hamilton E.P."/>
            <person name="Orias E."/>
        </authorList>
    </citation>
    <scope>NUCLEOTIDE SEQUENCE [LARGE SCALE GENOMIC DNA]</scope>
    <source>
        <strain evidence="2">SB210</strain>
    </source>
</reference>
<accession>Q22YE3</accession>
<dbReference type="GeneID" id="7836562"/>
<dbReference type="InParanoid" id="Q22YE3"/>
<keyword evidence="2" id="KW-1185">Reference proteome</keyword>
<evidence type="ECO:0000313" key="2">
    <source>
        <dbReference type="Proteomes" id="UP000009168"/>
    </source>
</evidence>
<evidence type="ECO:0000313" key="1">
    <source>
        <dbReference type="EMBL" id="EAR90342.1"/>
    </source>
</evidence>
<name>Q22YE3_TETTS</name>
<dbReference type="KEGG" id="tet:TTHERM_00609460"/>
<dbReference type="AlphaFoldDB" id="Q22YE3"/>
<dbReference type="EMBL" id="GG662800">
    <property type="protein sequence ID" value="EAR90342.1"/>
    <property type="molecule type" value="Genomic_DNA"/>
</dbReference>
<gene>
    <name evidence="1" type="ORF">TTHERM_00609460</name>
</gene>
<dbReference type="Proteomes" id="UP000009168">
    <property type="component" value="Unassembled WGS sequence"/>
</dbReference>
<proteinExistence type="predicted"/>
<protein>
    <submittedName>
        <fullName evidence="1">Uncharacterized protein</fullName>
    </submittedName>
</protein>
<dbReference type="HOGENOM" id="CLU_065921_0_0_1"/>
<sequence>MSQINQDELIIMKNVLFLAQSSKKSLQSQRNLLNKWFQDSIKSYFMESLASSLIANHLNLQSTQSVKAFIHKQIDQNKPKYMGIIDQYFNYIKKYNQQYSFTTKLQQILLEPIDITNLSEGHSQNCMKKARKQFVSILILKYFNLYGQQEMSSFYDLWNICFPQVVQEKKKLSKYDNQSKSKRSQANLKQKLAENESLKTSLNLLNCSSSVSHTNRSEITSLKVIEIPNIQTISKSDSYQESKQIHFQSNYKYETSSQKQIINNHIFEEDSYQVEYTKYFEQNCNQSTLQYYQGYFNNQVNNQANHFNHEDQKVFQKNQQQFFKNQQEYQFYQQHQLYQNDYQQSYYPNHNNNHQHINQINHN</sequence>
<organism evidence="1 2">
    <name type="scientific">Tetrahymena thermophila (strain SB210)</name>
    <dbReference type="NCBI Taxonomy" id="312017"/>
    <lineage>
        <taxon>Eukaryota</taxon>
        <taxon>Sar</taxon>
        <taxon>Alveolata</taxon>
        <taxon>Ciliophora</taxon>
        <taxon>Intramacronucleata</taxon>
        <taxon>Oligohymenophorea</taxon>
        <taxon>Hymenostomatida</taxon>
        <taxon>Tetrahymenina</taxon>
        <taxon>Tetrahymenidae</taxon>
        <taxon>Tetrahymena</taxon>
    </lineage>
</organism>
<dbReference type="RefSeq" id="XP_001010587.1">
    <property type="nucleotide sequence ID" value="XM_001010587.2"/>
</dbReference>